<dbReference type="SUPFAM" id="SSF52317">
    <property type="entry name" value="Class I glutamine amidotransferase-like"/>
    <property type="match status" value="1"/>
</dbReference>
<organism evidence="1 2">
    <name type="scientific">Sinocyclocheilus rhinocerous</name>
    <dbReference type="NCBI Taxonomy" id="307959"/>
    <lineage>
        <taxon>Eukaryota</taxon>
        <taxon>Metazoa</taxon>
        <taxon>Chordata</taxon>
        <taxon>Craniata</taxon>
        <taxon>Vertebrata</taxon>
        <taxon>Euteleostomi</taxon>
        <taxon>Actinopterygii</taxon>
        <taxon>Neopterygii</taxon>
        <taxon>Teleostei</taxon>
        <taxon>Ostariophysi</taxon>
        <taxon>Cypriniformes</taxon>
        <taxon>Cyprinidae</taxon>
        <taxon>Cyprininae</taxon>
        <taxon>Sinocyclocheilus</taxon>
    </lineage>
</organism>
<dbReference type="Proteomes" id="UP000472270">
    <property type="component" value="Unassembled WGS sequence"/>
</dbReference>
<dbReference type="Gene3D" id="3.40.50.880">
    <property type="match status" value="1"/>
</dbReference>
<dbReference type="AlphaFoldDB" id="A0A673GDS8"/>
<dbReference type="SMART" id="SM01211">
    <property type="entry name" value="GATase_5"/>
    <property type="match status" value="1"/>
</dbReference>
<dbReference type="GO" id="GO:0006164">
    <property type="term" value="P:purine nucleotide biosynthetic process"/>
    <property type="evidence" value="ECO:0007669"/>
    <property type="project" value="TreeGrafter"/>
</dbReference>
<protein>
    <recommendedName>
        <fullName evidence="3">Phosphoribosylformylglycinamidine synthase</fullName>
    </recommendedName>
</protein>
<reference evidence="1" key="1">
    <citation type="submission" date="2025-08" db="UniProtKB">
        <authorList>
            <consortium name="Ensembl"/>
        </authorList>
    </citation>
    <scope>IDENTIFICATION</scope>
</reference>
<dbReference type="PANTHER" id="PTHR10099:SF1">
    <property type="entry name" value="PHOSPHORIBOSYLFORMYLGLYCINAMIDINE SYNTHASE"/>
    <property type="match status" value="1"/>
</dbReference>
<evidence type="ECO:0000313" key="1">
    <source>
        <dbReference type="Ensembl" id="ENSSRHP00000010673.1"/>
    </source>
</evidence>
<accession>A0A673GDS8</accession>
<dbReference type="GO" id="GO:0004642">
    <property type="term" value="F:phosphoribosylformylglycinamidine synthase activity"/>
    <property type="evidence" value="ECO:0007669"/>
    <property type="project" value="TreeGrafter"/>
</dbReference>
<reference evidence="1" key="2">
    <citation type="submission" date="2025-09" db="UniProtKB">
        <authorList>
            <consortium name="Ensembl"/>
        </authorList>
    </citation>
    <scope>IDENTIFICATION</scope>
</reference>
<keyword evidence="2" id="KW-1185">Reference proteome</keyword>
<proteinExistence type="predicted"/>
<evidence type="ECO:0008006" key="3">
    <source>
        <dbReference type="Google" id="ProtNLM"/>
    </source>
</evidence>
<name>A0A673GDS8_9TELE</name>
<dbReference type="Pfam" id="PF13507">
    <property type="entry name" value="GATase_5"/>
    <property type="match status" value="1"/>
</dbReference>
<evidence type="ECO:0000313" key="2">
    <source>
        <dbReference type="Proteomes" id="UP000472270"/>
    </source>
</evidence>
<sequence>MATLIGASLAPLRYVDDSGTPTEIYPMNPNGSAQGVAGICSADGRHLAMMPHPERAVLGWQWAWAPQHLRGSLEASKLRLKITMQD</sequence>
<dbReference type="InterPro" id="IPR029062">
    <property type="entry name" value="Class_I_gatase-like"/>
</dbReference>
<dbReference type="PANTHER" id="PTHR10099">
    <property type="entry name" value="PHOSPHORIBOSYLFORMYLGLYCINAMIDINE SYNTHASE"/>
    <property type="match status" value="1"/>
</dbReference>
<dbReference type="GO" id="GO:0005737">
    <property type="term" value="C:cytoplasm"/>
    <property type="evidence" value="ECO:0007669"/>
    <property type="project" value="TreeGrafter"/>
</dbReference>
<dbReference type="Ensembl" id="ENSSRHT00000011069.1">
    <property type="protein sequence ID" value="ENSSRHP00000010673.1"/>
    <property type="gene ID" value="ENSSRHG00000006133.1"/>
</dbReference>